<dbReference type="SMART" id="SM00346">
    <property type="entry name" value="HTH_ICLR"/>
    <property type="match status" value="1"/>
</dbReference>
<dbReference type="RefSeq" id="WP_172315132.1">
    <property type="nucleotide sequence ID" value="NZ_WOEY01000102.1"/>
</dbReference>
<dbReference type="InterPro" id="IPR014757">
    <property type="entry name" value="Tscrpt_reg_IclR_C"/>
</dbReference>
<gene>
    <name evidence="7" type="ORF">GNZ12_26280</name>
</gene>
<dbReference type="Pfam" id="PF09339">
    <property type="entry name" value="HTH_IclR"/>
    <property type="match status" value="1"/>
</dbReference>
<feature type="domain" description="HTH iclR-type" evidence="5">
    <location>
        <begin position="44"/>
        <end position="106"/>
    </location>
</feature>
<feature type="domain" description="IclR-ED" evidence="6">
    <location>
        <begin position="107"/>
        <end position="293"/>
    </location>
</feature>
<comment type="caution">
    <text evidence="7">The sequence shown here is derived from an EMBL/GenBank/DDBJ whole genome shotgun (WGS) entry which is preliminary data.</text>
</comment>
<dbReference type="SUPFAM" id="SSF46785">
    <property type="entry name" value="Winged helix' DNA-binding domain"/>
    <property type="match status" value="1"/>
</dbReference>
<organism evidence="7 8">
    <name type="scientific">Paraburkholderia solitsugae</name>
    <dbReference type="NCBI Taxonomy" id="2675748"/>
    <lineage>
        <taxon>Bacteria</taxon>
        <taxon>Pseudomonadati</taxon>
        <taxon>Pseudomonadota</taxon>
        <taxon>Betaproteobacteria</taxon>
        <taxon>Burkholderiales</taxon>
        <taxon>Burkholderiaceae</taxon>
        <taxon>Paraburkholderia</taxon>
    </lineage>
</organism>
<evidence type="ECO:0000256" key="1">
    <source>
        <dbReference type="ARBA" id="ARBA00023015"/>
    </source>
</evidence>
<dbReference type="Proteomes" id="UP000652198">
    <property type="component" value="Unassembled WGS sequence"/>
</dbReference>
<dbReference type="Gene3D" id="3.30.450.40">
    <property type="match status" value="1"/>
</dbReference>
<evidence type="ECO:0000313" key="7">
    <source>
        <dbReference type="EMBL" id="NPT44760.1"/>
    </source>
</evidence>
<dbReference type="InterPro" id="IPR050707">
    <property type="entry name" value="HTH_MetabolicPath_Reg"/>
</dbReference>
<proteinExistence type="predicted"/>
<evidence type="ECO:0000313" key="8">
    <source>
        <dbReference type="Proteomes" id="UP000652198"/>
    </source>
</evidence>
<keyword evidence="1" id="KW-0805">Transcription regulation</keyword>
<sequence>MPPIARSGAIHTDTDSAEPPEPHDAPESDDESVETGEEKLRSGIQSIEVGFRLLDVLTHEPRAMMLRDLAQRAGMSPAKAHRYLVSFLRLGVVAQDPLSGRYELGGFALQLGLARLARVDGVKLARIALAELRDRLDLTVGIAVWGNQGPTMVHWMESSHPAKASLKLGDVMPLLSSATGLLFAAYLPSSKTAAMLERELADSRRASHISGPRTREEVERVLAEVRQHEAARVEGMLLPTIHAFCMPVFDSTGDLALGLIALGHEGAFDISWGGEIDTALRECARKLSYELGYSATPR</sequence>
<keyword evidence="3" id="KW-0804">Transcription</keyword>
<feature type="region of interest" description="Disordered" evidence="4">
    <location>
        <begin position="1"/>
        <end position="36"/>
    </location>
</feature>
<evidence type="ECO:0000259" key="5">
    <source>
        <dbReference type="PROSITE" id="PS51077"/>
    </source>
</evidence>
<protein>
    <submittedName>
        <fullName evidence="7">Helix-turn-helix domain-containing protein</fullName>
    </submittedName>
</protein>
<dbReference type="EMBL" id="WOEY01000102">
    <property type="protein sequence ID" value="NPT44760.1"/>
    <property type="molecule type" value="Genomic_DNA"/>
</dbReference>
<dbReference type="PROSITE" id="PS51078">
    <property type="entry name" value="ICLR_ED"/>
    <property type="match status" value="1"/>
</dbReference>
<evidence type="ECO:0000256" key="2">
    <source>
        <dbReference type="ARBA" id="ARBA00023125"/>
    </source>
</evidence>
<evidence type="ECO:0000256" key="4">
    <source>
        <dbReference type="SAM" id="MobiDB-lite"/>
    </source>
</evidence>
<dbReference type="SUPFAM" id="SSF55781">
    <property type="entry name" value="GAF domain-like"/>
    <property type="match status" value="1"/>
</dbReference>
<dbReference type="PANTHER" id="PTHR30136:SF8">
    <property type="entry name" value="TRANSCRIPTIONAL REGULATORY PROTEIN"/>
    <property type="match status" value="1"/>
</dbReference>
<dbReference type="InterPro" id="IPR029016">
    <property type="entry name" value="GAF-like_dom_sf"/>
</dbReference>
<dbReference type="InterPro" id="IPR036390">
    <property type="entry name" value="WH_DNA-bd_sf"/>
</dbReference>
<dbReference type="PANTHER" id="PTHR30136">
    <property type="entry name" value="HELIX-TURN-HELIX TRANSCRIPTIONAL REGULATOR, ICLR FAMILY"/>
    <property type="match status" value="1"/>
</dbReference>
<dbReference type="InterPro" id="IPR005471">
    <property type="entry name" value="Tscrpt_reg_IclR_N"/>
</dbReference>
<accession>A0ABX2BY90</accession>
<dbReference type="InterPro" id="IPR036388">
    <property type="entry name" value="WH-like_DNA-bd_sf"/>
</dbReference>
<keyword evidence="8" id="KW-1185">Reference proteome</keyword>
<keyword evidence="2" id="KW-0238">DNA-binding</keyword>
<evidence type="ECO:0000256" key="3">
    <source>
        <dbReference type="ARBA" id="ARBA00023163"/>
    </source>
</evidence>
<evidence type="ECO:0000259" key="6">
    <source>
        <dbReference type="PROSITE" id="PS51078"/>
    </source>
</evidence>
<name>A0ABX2BY90_9BURK</name>
<reference evidence="7 8" key="1">
    <citation type="submission" date="2019-11" db="EMBL/GenBank/DDBJ databases">
        <title>Metabolism of dissolved organic matter in forest soils.</title>
        <authorList>
            <person name="Cyle K.T."/>
            <person name="Wilhelm R.C."/>
            <person name="Martinez C.E."/>
        </authorList>
    </citation>
    <scope>NUCLEOTIDE SEQUENCE [LARGE SCALE GENOMIC DNA]</scope>
    <source>
        <strain evidence="7 8">1N</strain>
    </source>
</reference>
<dbReference type="Gene3D" id="1.10.10.10">
    <property type="entry name" value="Winged helix-like DNA-binding domain superfamily/Winged helix DNA-binding domain"/>
    <property type="match status" value="1"/>
</dbReference>
<dbReference type="PROSITE" id="PS51077">
    <property type="entry name" value="HTH_ICLR"/>
    <property type="match status" value="1"/>
</dbReference>
<dbReference type="Pfam" id="PF01614">
    <property type="entry name" value="IclR_C"/>
    <property type="match status" value="1"/>
</dbReference>